<evidence type="ECO:0000313" key="2">
    <source>
        <dbReference type="EMBL" id="MBU5437474.1"/>
    </source>
</evidence>
<dbReference type="SMART" id="SM00347">
    <property type="entry name" value="HTH_MARR"/>
    <property type="match status" value="1"/>
</dbReference>
<evidence type="ECO:0000259" key="1">
    <source>
        <dbReference type="PROSITE" id="PS50995"/>
    </source>
</evidence>
<dbReference type="PANTHER" id="PTHR33164">
    <property type="entry name" value="TRANSCRIPTIONAL REGULATOR, MARR FAMILY"/>
    <property type="match status" value="1"/>
</dbReference>
<sequence>MEEILLKANDSCENVANIEKYLRKVDYIIRRKGREILSDFNITVPQFTALQILINEGELTIGELSQKMALACSTITDLIDRMEKAELVVRKKDDKDKRVVRIEVLPNGYDVLEKVLKKRIEFLSEKLSGFNDDEKSSLHQGLRTLYEAMRMNS</sequence>
<feature type="domain" description="HTH marR-type" evidence="1">
    <location>
        <begin position="15"/>
        <end position="147"/>
    </location>
</feature>
<dbReference type="Proteomes" id="UP000749471">
    <property type="component" value="Unassembled WGS sequence"/>
</dbReference>
<dbReference type="PROSITE" id="PS50995">
    <property type="entry name" value="HTH_MARR_2"/>
    <property type="match status" value="1"/>
</dbReference>
<evidence type="ECO:0000313" key="3">
    <source>
        <dbReference type="Proteomes" id="UP000749471"/>
    </source>
</evidence>
<dbReference type="InterPro" id="IPR000835">
    <property type="entry name" value="HTH_MarR-typ"/>
</dbReference>
<accession>A0ABS6E3J4</accession>
<dbReference type="Pfam" id="PF01047">
    <property type="entry name" value="MarR"/>
    <property type="match status" value="1"/>
</dbReference>
<comment type="caution">
    <text evidence="2">The sequence shown here is derived from an EMBL/GenBank/DDBJ whole genome shotgun (WGS) entry which is preliminary data.</text>
</comment>
<protein>
    <submittedName>
        <fullName evidence="2">MarR family transcriptional regulator</fullName>
    </submittedName>
</protein>
<dbReference type="PANTHER" id="PTHR33164:SF99">
    <property type="entry name" value="MARR FAMILY REGULATORY PROTEIN"/>
    <property type="match status" value="1"/>
</dbReference>
<reference evidence="2 3" key="1">
    <citation type="submission" date="2021-06" db="EMBL/GenBank/DDBJ databases">
        <authorList>
            <person name="Sun Q."/>
            <person name="Li D."/>
        </authorList>
    </citation>
    <scope>NUCLEOTIDE SEQUENCE [LARGE SCALE GENOMIC DNA]</scope>
    <source>
        <strain evidence="2 3">MSJ-40</strain>
    </source>
</reference>
<dbReference type="EMBL" id="JAHLPM010000003">
    <property type="protein sequence ID" value="MBU5437474.1"/>
    <property type="molecule type" value="Genomic_DNA"/>
</dbReference>
<name>A0ABS6E3J4_9FIRM</name>
<organism evidence="2 3">
    <name type="scientific">Tissierella simiarum</name>
    <dbReference type="NCBI Taxonomy" id="2841534"/>
    <lineage>
        <taxon>Bacteria</taxon>
        <taxon>Bacillati</taxon>
        <taxon>Bacillota</taxon>
        <taxon>Tissierellia</taxon>
        <taxon>Tissierellales</taxon>
        <taxon>Tissierellaceae</taxon>
        <taxon>Tissierella</taxon>
    </lineage>
</organism>
<gene>
    <name evidence="2" type="ORF">KQI42_05610</name>
</gene>
<keyword evidence="3" id="KW-1185">Reference proteome</keyword>
<proteinExistence type="predicted"/>
<dbReference type="InterPro" id="IPR039422">
    <property type="entry name" value="MarR/SlyA-like"/>
</dbReference>